<evidence type="ECO:0000256" key="6">
    <source>
        <dbReference type="ARBA" id="ARBA00022670"/>
    </source>
</evidence>
<evidence type="ECO:0000256" key="16">
    <source>
        <dbReference type="ARBA" id="ARBA00071870"/>
    </source>
</evidence>
<evidence type="ECO:0000256" key="15">
    <source>
        <dbReference type="ARBA" id="ARBA00067082"/>
    </source>
</evidence>
<evidence type="ECO:0000256" key="1">
    <source>
        <dbReference type="ARBA" id="ARBA00004429"/>
    </source>
</evidence>
<keyword evidence="5 18" id="KW-0489">Methyltransferase</keyword>
<sequence length="291" mass="33560">MAYLHTIWQQLPIFFWVLCVAVALVIGSFMNVLIYRLPLILKRQWKNECETFLAEIKDEPQLPQGRFDLAYPRSQCPHCHHKIPFWWNIPVLSFILLRGRCHNCRQAISWRYPIVELLSVAITILLFWRFSLSIQWLWACVFALALIAAACIDLKTLLLPDQLTLPLLWLGLLVNTHQLFVSTHQSLWGAAFGYSSLWVLYWCFKLLTKKEGMGYGDFKLFAAIGAWLGWSSLPIILLFSSAAGALVGIAVLAKQRKRQQLQLPFGPFLAASALVYLVFGEQIYHLYWMML</sequence>
<feature type="domain" description="Prepilin peptidase A24 N-terminal" evidence="21">
    <location>
        <begin position="22"/>
        <end position="130"/>
    </location>
</feature>
<comment type="similarity">
    <text evidence="2 17">Belongs to the peptidase A24 family.</text>
</comment>
<feature type="domain" description="Prepilin type IV endopeptidase peptidase" evidence="20">
    <location>
        <begin position="140"/>
        <end position="249"/>
    </location>
</feature>
<evidence type="ECO:0000256" key="14">
    <source>
        <dbReference type="ARBA" id="ARBA00050401"/>
    </source>
</evidence>
<dbReference type="EC" id="2.1.1.-" evidence="18"/>
<comment type="subcellular location">
    <subcellularLocation>
        <location evidence="1">Cell inner membrane</location>
        <topology evidence="1">Multi-pass membrane protein</topology>
    </subcellularLocation>
    <subcellularLocation>
        <location evidence="18">Cell membrane</location>
        <topology evidence="18">Multi-pass membrane protein</topology>
    </subcellularLocation>
</comment>
<evidence type="ECO:0000256" key="3">
    <source>
        <dbReference type="ARBA" id="ARBA00022475"/>
    </source>
</evidence>
<evidence type="ECO:0000256" key="2">
    <source>
        <dbReference type="ARBA" id="ARBA00005801"/>
    </source>
</evidence>
<dbReference type="Pfam" id="PF01478">
    <property type="entry name" value="Peptidase_A24"/>
    <property type="match status" value="1"/>
</dbReference>
<dbReference type="Gene3D" id="1.20.120.1220">
    <property type="match status" value="1"/>
</dbReference>
<evidence type="ECO:0000256" key="19">
    <source>
        <dbReference type="SAM" id="Phobius"/>
    </source>
</evidence>
<dbReference type="InterPro" id="IPR000045">
    <property type="entry name" value="Prepilin_IV_endopep_pep"/>
</dbReference>
<keyword evidence="12 19" id="KW-0472">Membrane</keyword>
<keyword evidence="11 19" id="KW-1133">Transmembrane helix</keyword>
<evidence type="ECO:0000256" key="17">
    <source>
        <dbReference type="RuleBase" id="RU003793"/>
    </source>
</evidence>
<dbReference type="InterPro" id="IPR010627">
    <property type="entry name" value="Prepilin_pept_A24_N"/>
</dbReference>
<keyword evidence="6 18" id="KW-0645">Protease</keyword>
<keyword evidence="7 18" id="KW-0808">Transferase</keyword>
<evidence type="ECO:0000256" key="12">
    <source>
        <dbReference type="ARBA" id="ARBA00023136"/>
    </source>
</evidence>
<comment type="function">
    <text evidence="18">Plays an essential role in type IV pili and type II pseudopili formation by proteolytically removing the leader sequence from substrate proteins and subsequently monomethylating the alpha-amino group of the newly exposed N-terminal phenylalanine.</text>
</comment>
<protein>
    <recommendedName>
        <fullName evidence="16 18">Prepilin leader peptidase/N-methyltransferase</fullName>
        <ecNumber evidence="18">2.1.1.-</ecNumber>
        <ecNumber evidence="15 18">3.4.23.43</ecNumber>
    </recommendedName>
</protein>
<evidence type="ECO:0000259" key="20">
    <source>
        <dbReference type="Pfam" id="PF01478"/>
    </source>
</evidence>
<feature type="transmembrane region" description="Helical" evidence="19">
    <location>
        <begin position="265"/>
        <end position="287"/>
    </location>
</feature>
<dbReference type="EMBL" id="SMGD01000012">
    <property type="protein sequence ID" value="TCK57977.1"/>
    <property type="molecule type" value="Genomic_DNA"/>
</dbReference>
<dbReference type="EC" id="3.4.23.43" evidence="15 18"/>
<keyword evidence="9 18" id="KW-0812">Transmembrane</keyword>
<evidence type="ECO:0000313" key="23">
    <source>
        <dbReference type="Proteomes" id="UP000295565"/>
    </source>
</evidence>
<keyword evidence="23" id="KW-1185">Reference proteome</keyword>
<evidence type="ECO:0000259" key="21">
    <source>
        <dbReference type="Pfam" id="PF06750"/>
    </source>
</evidence>
<comment type="caution">
    <text evidence="22">The sequence shown here is derived from an EMBL/GenBank/DDBJ whole genome shotgun (WGS) entry which is preliminary data.</text>
</comment>
<dbReference type="OrthoDB" id="9789291at2"/>
<dbReference type="GO" id="GO:0005886">
    <property type="term" value="C:plasma membrane"/>
    <property type="evidence" value="ECO:0007669"/>
    <property type="project" value="UniProtKB-SubCell"/>
</dbReference>
<keyword evidence="10 18" id="KW-0378">Hydrolase</keyword>
<organism evidence="22 23">
    <name type="scientific">Celerinatantimonas diazotrophica</name>
    <dbReference type="NCBI Taxonomy" id="412034"/>
    <lineage>
        <taxon>Bacteria</taxon>
        <taxon>Pseudomonadati</taxon>
        <taxon>Pseudomonadota</taxon>
        <taxon>Gammaproteobacteria</taxon>
        <taxon>Celerinatantimonadaceae</taxon>
        <taxon>Celerinatantimonas</taxon>
    </lineage>
</organism>
<feature type="transmembrane region" description="Helical" evidence="19">
    <location>
        <begin position="13"/>
        <end position="35"/>
    </location>
</feature>
<evidence type="ECO:0000256" key="5">
    <source>
        <dbReference type="ARBA" id="ARBA00022603"/>
    </source>
</evidence>
<dbReference type="RefSeq" id="WP_131912502.1">
    <property type="nucleotide sequence ID" value="NZ_OU594967.1"/>
</dbReference>
<keyword evidence="8" id="KW-0949">S-adenosyl-L-methionine</keyword>
<evidence type="ECO:0000256" key="13">
    <source>
        <dbReference type="ARBA" id="ARBA00023268"/>
    </source>
</evidence>
<dbReference type="Proteomes" id="UP000295565">
    <property type="component" value="Unassembled WGS sequence"/>
</dbReference>
<evidence type="ECO:0000256" key="9">
    <source>
        <dbReference type="ARBA" id="ARBA00022692"/>
    </source>
</evidence>
<dbReference type="PRINTS" id="PR00864">
    <property type="entry name" value="PREPILNPTASE"/>
</dbReference>
<feature type="transmembrane region" description="Helical" evidence="19">
    <location>
        <begin position="110"/>
        <end position="130"/>
    </location>
</feature>
<keyword evidence="3" id="KW-1003">Cell membrane</keyword>
<dbReference type="InterPro" id="IPR050882">
    <property type="entry name" value="Prepilin_peptidase/N-MTase"/>
</dbReference>
<evidence type="ECO:0000256" key="8">
    <source>
        <dbReference type="ARBA" id="ARBA00022691"/>
    </source>
</evidence>
<dbReference type="GO" id="GO:0004190">
    <property type="term" value="F:aspartic-type endopeptidase activity"/>
    <property type="evidence" value="ECO:0007669"/>
    <property type="project" value="UniProtKB-EC"/>
</dbReference>
<dbReference type="InterPro" id="IPR014032">
    <property type="entry name" value="Peptidase_A24A_bac"/>
</dbReference>
<accession>A0A4R1K2C1</accession>
<comment type="catalytic activity">
    <reaction evidence="14 18">
        <text>Typically cleaves a -Gly-|-Phe- bond to release an N-terminal, basic peptide of 5-8 residues from type IV prepilin, and then N-methylates the new N-terminal amino group, the methyl donor being S-adenosyl-L-methionine.</text>
        <dbReference type="EC" id="3.4.23.43"/>
    </reaction>
</comment>
<keyword evidence="13 18" id="KW-0511">Multifunctional enzyme</keyword>
<dbReference type="AlphaFoldDB" id="A0A4R1K2C1"/>
<feature type="transmembrane region" description="Helical" evidence="19">
    <location>
        <begin position="136"/>
        <end position="154"/>
    </location>
</feature>
<dbReference type="GO" id="GO:0032259">
    <property type="term" value="P:methylation"/>
    <property type="evidence" value="ECO:0007669"/>
    <property type="project" value="UniProtKB-KW"/>
</dbReference>
<evidence type="ECO:0000256" key="10">
    <source>
        <dbReference type="ARBA" id="ARBA00022801"/>
    </source>
</evidence>
<dbReference type="PANTHER" id="PTHR30487:SF0">
    <property type="entry name" value="PREPILIN LEADER PEPTIDASE_N-METHYLTRANSFERASE-RELATED"/>
    <property type="match status" value="1"/>
</dbReference>
<proteinExistence type="inferred from homology"/>
<dbReference type="Pfam" id="PF06750">
    <property type="entry name" value="A24_N_bact"/>
    <property type="match status" value="1"/>
</dbReference>
<name>A0A4R1K2C1_9GAMM</name>
<evidence type="ECO:0000256" key="11">
    <source>
        <dbReference type="ARBA" id="ARBA00022989"/>
    </source>
</evidence>
<feature type="transmembrane region" description="Helical" evidence="19">
    <location>
        <begin position="220"/>
        <end position="253"/>
    </location>
</feature>
<dbReference type="GO" id="GO:0006465">
    <property type="term" value="P:signal peptide processing"/>
    <property type="evidence" value="ECO:0007669"/>
    <property type="project" value="TreeGrafter"/>
</dbReference>
<evidence type="ECO:0000313" key="22">
    <source>
        <dbReference type="EMBL" id="TCK57977.1"/>
    </source>
</evidence>
<evidence type="ECO:0000256" key="18">
    <source>
        <dbReference type="RuleBase" id="RU003794"/>
    </source>
</evidence>
<gene>
    <name evidence="22" type="ORF">EV690_1681</name>
</gene>
<evidence type="ECO:0000256" key="4">
    <source>
        <dbReference type="ARBA" id="ARBA00022519"/>
    </source>
</evidence>
<reference evidence="22 23" key="1">
    <citation type="submission" date="2019-03" db="EMBL/GenBank/DDBJ databases">
        <title>Genomic Encyclopedia of Type Strains, Phase IV (KMG-IV): sequencing the most valuable type-strain genomes for metagenomic binning, comparative biology and taxonomic classification.</title>
        <authorList>
            <person name="Goeker M."/>
        </authorList>
    </citation>
    <scope>NUCLEOTIDE SEQUENCE [LARGE SCALE GENOMIC DNA]</scope>
    <source>
        <strain evidence="22 23">DSM 18577</strain>
    </source>
</reference>
<dbReference type="GO" id="GO:0008168">
    <property type="term" value="F:methyltransferase activity"/>
    <property type="evidence" value="ECO:0007669"/>
    <property type="project" value="UniProtKB-KW"/>
</dbReference>
<keyword evidence="4" id="KW-0997">Cell inner membrane</keyword>
<dbReference type="PANTHER" id="PTHR30487">
    <property type="entry name" value="TYPE 4 PREPILIN-LIKE PROTEINS LEADER PEPTIDE-PROCESSING ENZYME"/>
    <property type="match status" value="1"/>
</dbReference>
<dbReference type="FunFam" id="1.20.120.1220:FF:000001">
    <property type="entry name" value="Type 4 prepilin-like proteins leader peptide-processing enzyme"/>
    <property type="match status" value="1"/>
</dbReference>
<evidence type="ECO:0000256" key="7">
    <source>
        <dbReference type="ARBA" id="ARBA00022679"/>
    </source>
</evidence>
<feature type="transmembrane region" description="Helical" evidence="19">
    <location>
        <begin position="187"/>
        <end position="208"/>
    </location>
</feature>